<sequence>MSCGVARLYVLLVALLQGALVIINIVILGLSYSSLVIAAITPPMAALTVTNWLALLVVASSEVFKLCRGCYGGWTPDIERRIQICVFAVIMLGMLPSAVYFATSTASGMLCTRFADLPNACVLSRTILVLSWLGPAIALVGLVWTLRVHAVPLVEKSMDSDYLGSATPMWCPTTPMPLPPTAAIAHQPSEHSAISITHSMEMGFFNMPYHESIIPTAWNPFAGPRSSRIPLDSTPVTPVSSNGARASRLVEGV</sequence>
<dbReference type="EMBL" id="KN880519">
    <property type="protein sequence ID" value="KIY67723.1"/>
    <property type="molecule type" value="Genomic_DNA"/>
</dbReference>
<evidence type="ECO:0000313" key="3">
    <source>
        <dbReference type="EMBL" id="KIY67723.1"/>
    </source>
</evidence>
<evidence type="ECO:0000256" key="1">
    <source>
        <dbReference type="SAM" id="MobiDB-lite"/>
    </source>
</evidence>
<name>A0A0D7BB27_9AGAR</name>
<dbReference type="OrthoDB" id="2912779at2759"/>
<feature type="region of interest" description="Disordered" evidence="1">
    <location>
        <begin position="230"/>
        <end position="253"/>
    </location>
</feature>
<keyword evidence="2" id="KW-0812">Transmembrane</keyword>
<feature type="transmembrane region" description="Helical" evidence="2">
    <location>
        <begin position="44"/>
        <end position="64"/>
    </location>
</feature>
<keyword evidence="4" id="KW-1185">Reference proteome</keyword>
<keyword evidence="2" id="KW-1133">Transmembrane helix</keyword>
<protein>
    <submittedName>
        <fullName evidence="3">Uncharacterized protein</fullName>
    </submittedName>
</protein>
<dbReference type="AlphaFoldDB" id="A0A0D7BB27"/>
<feature type="compositionally biased region" description="Polar residues" evidence="1">
    <location>
        <begin position="234"/>
        <end position="244"/>
    </location>
</feature>
<proteinExistence type="predicted"/>
<organism evidence="3 4">
    <name type="scientific">Cylindrobasidium torrendii FP15055 ss-10</name>
    <dbReference type="NCBI Taxonomy" id="1314674"/>
    <lineage>
        <taxon>Eukaryota</taxon>
        <taxon>Fungi</taxon>
        <taxon>Dikarya</taxon>
        <taxon>Basidiomycota</taxon>
        <taxon>Agaricomycotina</taxon>
        <taxon>Agaricomycetes</taxon>
        <taxon>Agaricomycetidae</taxon>
        <taxon>Agaricales</taxon>
        <taxon>Marasmiineae</taxon>
        <taxon>Physalacriaceae</taxon>
        <taxon>Cylindrobasidium</taxon>
    </lineage>
</organism>
<keyword evidence="2" id="KW-0472">Membrane</keyword>
<evidence type="ECO:0000256" key="2">
    <source>
        <dbReference type="SAM" id="Phobius"/>
    </source>
</evidence>
<evidence type="ECO:0000313" key="4">
    <source>
        <dbReference type="Proteomes" id="UP000054007"/>
    </source>
</evidence>
<dbReference type="Proteomes" id="UP000054007">
    <property type="component" value="Unassembled WGS sequence"/>
</dbReference>
<accession>A0A0D7BB27</accession>
<feature type="transmembrane region" description="Helical" evidence="2">
    <location>
        <begin position="84"/>
        <end position="102"/>
    </location>
</feature>
<feature type="transmembrane region" description="Helical" evidence="2">
    <location>
        <begin position="122"/>
        <end position="146"/>
    </location>
</feature>
<gene>
    <name evidence="3" type="ORF">CYLTODRAFT_422302</name>
</gene>
<reference evidence="3 4" key="1">
    <citation type="journal article" date="2015" name="Fungal Genet. Biol.">
        <title>Evolution of novel wood decay mechanisms in Agaricales revealed by the genome sequences of Fistulina hepatica and Cylindrobasidium torrendii.</title>
        <authorList>
            <person name="Floudas D."/>
            <person name="Held B.W."/>
            <person name="Riley R."/>
            <person name="Nagy L.G."/>
            <person name="Koehler G."/>
            <person name="Ransdell A.S."/>
            <person name="Younus H."/>
            <person name="Chow J."/>
            <person name="Chiniquy J."/>
            <person name="Lipzen A."/>
            <person name="Tritt A."/>
            <person name="Sun H."/>
            <person name="Haridas S."/>
            <person name="LaButti K."/>
            <person name="Ohm R.A."/>
            <person name="Kues U."/>
            <person name="Blanchette R.A."/>
            <person name="Grigoriev I.V."/>
            <person name="Minto R.E."/>
            <person name="Hibbett D.S."/>
        </authorList>
    </citation>
    <scope>NUCLEOTIDE SEQUENCE [LARGE SCALE GENOMIC DNA]</scope>
    <source>
        <strain evidence="3 4">FP15055 ss-10</strain>
    </source>
</reference>
<feature type="transmembrane region" description="Helical" evidence="2">
    <location>
        <begin position="9"/>
        <end position="32"/>
    </location>
</feature>